<evidence type="ECO:0000313" key="11">
    <source>
        <dbReference type="Proteomes" id="UP000078390"/>
    </source>
</evidence>
<evidence type="ECO:0000256" key="2">
    <source>
        <dbReference type="ARBA" id="ARBA00022448"/>
    </source>
</evidence>
<evidence type="ECO:0000256" key="9">
    <source>
        <dbReference type="HAMAP-Rule" id="MF_00236"/>
    </source>
</evidence>
<sequence>MFGLGTQELLIILFLAFLLFGAKRLPEIGAGLGKGIRSFKQALREADIKEEVERIEKTEGVKTQAQA</sequence>
<evidence type="ECO:0000256" key="4">
    <source>
        <dbReference type="ARBA" id="ARBA00022692"/>
    </source>
</evidence>
<accession>A0A179D2J8</accession>
<evidence type="ECO:0000256" key="3">
    <source>
        <dbReference type="ARBA" id="ARBA00022475"/>
    </source>
</evidence>
<dbReference type="Pfam" id="PF02416">
    <property type="entry name" value="TatA_B_E"/>
    <property type="match status" value="1"/>
</dbReference>
<keyword evidence="4 9" id="KW-0812">Transmembrane</keyword>
<dbReference type="Gene3D" id="1.20.5.3310">
    <property type="match status" value="1"/>
</dbReference>
<keyword evidence="2 9" id="KW-0813">Transport</keyword>
<keyword evidence="11" id="KW-1185">Reference proteome</keyword>
<gene>
    <name evidence="9" type="primary">tatA</name>
    <name evidence="10" type="ORF">TDIS_1705</name>
</gene>
<dbReference type="GO" id="GO:0043953">
    <property type="term" value="P:protein transport by the Tat complex"/>
    <property type="evidence" value="ECO:0007669"/>
    <property type="project" value="UniProtKB-UniRule"/>
</dbReference>
<dbReference type="InterPro" id="IPR006312">
    <property type="entry name" value="TatA/E"/>
</dbReference>
<dbReference type="NCBIfam" id="TIGR01411">
    <property type="entry name" value="tatAE"/>
    <property type="match status" value="1"/>
</dbReference>
<dbReference type="InterPro" id="IPR003369">
    <property type="entry name" value="TatA/B/E"/>
</dbReference>
<evidence type="ECO:0000256" key="7">
    <source>
        <dbReference type="ARBA" id="ARBA00023010"/>
    </source>
</evidence>
<keyword evidence="6 9" id="KW-1133">Transmembrane helix</keyword>
<keyword evidence="8 9" id="KW-0472">Membrane</keyword>
<dbReference type="PANTHER" id="PTHR42982:SF1">
    <property type="entry name" value="SEC-INDEPENDENT PROTEIN TRANSLOCASE PROTEIN TATA"/>
    <property type="match status" value="1"/>
</dbReference>
<dbReference type="GO" id="GO:0008320">
    <property type="term" value="F:protein transmembrane transporter activity"/>
    <property type="evidence" value="ECO:0007669"/>
    <property type="project" value="UniProtKB-UniRule"/>
</dbReference>
<proteinExistence type="inferred from homology"/>
<keyword evidence="5 9" id="KW-0653">Protein transport</keyword>
<dbReference type="GO" id="GO:0033281">
    <property type="term" value="C:TAT protein transport complex"/>
    <property type="evidence" value="ECO:0007669"/>
    <property type="project" value="UniProtKB-UniRule"/>
</dbReference>
<comment type="similarity">
    <text evidence="9">Belongs to the TatA/E family.</text>
</comment>
<comment type="function">
    <text evidence="9">Part of the twin-arginine translocation (Tat) system that transports large folded proteins containing a characteristic twin-arginine motif in their signal peptide across membranes. TatA could form the protein-conducting channel of the Tat system.</text>
</comment>
<evidence type="ECO:0000256" key="8">
    <source>
        <dbReference type="ARBA" id="ARBA00023136"/>
    </source>
</evidence>
<evidence type="ECO:0000256" key="5">
    <source>
        <dbReference type="ARBA" id="ARBA00022927"/>
    </source>
</evidence>
<dbReference type="EMBL" id="LWLG01000014">
    <property type="protein sequence ID" value="OAQ20203.1"/>
    <property type="molecule type" value="Genomic_DNA"/>
</dbReference>
<keyword evidence="3 9" id="KW-1003">Cell membrane</keyword>
<name>A0A179D2J8_9BACT</name>
<dbReference type="AlphaFoldDB" id="A0A179D2J8"/>
<dbReference type="OrthoDB" id="9813726at2"/>
<dbReference type="HAMAP" id="MF_00236">
    <property type="entry name" value="TatA_E"/>
    <property type="match status" value="1"/>
</dbReference>
<dbReference type="RefSeq" id="WP_068671300.1">
    <property type="nucleotide sequence ID" value="NZ_LWLG01000014.1"/>
</dbReference>
<comment type="caution">
    <text evidence="10">The sequence shown here is derived from an EMBL/GenBank/DDBJ whole genome shotgun (WGS) entry which is preliminary data.</text>
</comment>
<dbReference type="PANTHER" id="PTHR42982">
    <property type="entry name" value="SEC-INDEPENDENT PROTEIN TRANSLOCASE PROTEIN TATA"/>
    <property type="match status" value="1"/>
</dbReference>
<keyword evidence="7 9" id="KW-0811">Translocation</keyword>
<evidence type="ECO:0000313" key="10">
    <source>
        <dbReference type="EMBL" id="OAQ20203.1"/>
    </source>
</evidence>
<organism evidence="10 11">
    <name type="scientific">Thermosulfurimonas dismutans</name>
    <dbReference type="NCBI Taxonomy" id="999894"/>
    <lineage>
        <taxon>Bacteria</taxon>
        <taxon>Pseudomonadati</taxon>
        <taxon>Thermodesulfobacteriota</taxon>
        <taxon>Thermodesulfobacteria</taxon>
        <taxon>Thermodesulfobacteriales</taxon>
        <taxon>Thermodesulfobacteriaceae</taxon>
        <taxon>Thermosulfurimonas</taxon>
    </lineage>
</organism>
<reference evidence="10 11" key="1">
    <citation type="submission" date="2016-04" db="EMBL/GenBank/DDBJ databases">
        <title>Genome analysis of Thermosulfurimonas dismutans, the first thermophilic sulfur-disproportionating bacterium of the phylum Thermodesulfobacteria.</title>
        <authorList>
            <person name="Mardanov A.V."/>
            <person name="Beletsky A.V."/>
            <person name="Kadnikov V.V."/>
            <person name="Slobodkin A.I."/>
            <person name="Ravin N.V."/>
        </authorList>
    </citation>
    <scope>NUCLEOTIDE SEQUENCE [LARGE SCALE GENOMIC DNA]</scope>
    <source>
        <strain evidence="10 11">S95</strain>
    </source>
</reference>
<evidence type="ECO:0000256" key="6">
    <source>
        <dbReference type="ARBA" id="ARBA00022989"/>
    </source>
</evidence>
<comment type="subunit">
    <text evidence="9">Forms a complex with TatC.</text>
</comment>
<dbReference type="Proteomes" id="UP000078390">
    <property type="component" value="Unassembled WGS sequence"/>
</dbReference>
<dbReference type="STRING" id="999894.TDIS_1705"/>
<evidence type="ECO:0000256" key="1">
    <source>
        <dbReference type="ARBA" id="ARBA00004162"/>
    </source>
</evidence>
<comment type="subcellular location">
    <subcellularLocation>
        <location evidence="1 9">Cell membrane</location>
        <topology evidence="1 9">Single-pass membrane protein</topology>
    </subcellularLocation>
</comment>
<protein>
    <recommendedName>
        <fullName evidence="9">Sec-independent protein translocase protein TatA</fullName>
    </recommendedName>
</protein>